<dbReference type="EMBL" id="CP133720">
    <property type="protein sequence ID" value="WMW82345.1"/>
    <property type="molecule type" value="Genomic_DNA"/>
</dbReference>
<evidence type="ECO:0000256" key="2">
    <source>
        <dbReference type="ARBA" id="ARBA00004613"/>
    </source>
</evidence>
<dbReference type="SUPFAM" id="SSF64518">
    <property type="entry name" value="Phase 1 flagellin"/>
    <property type="match status" value="1"/>
</dbReference>
<protein>
    <submittedName>
        <fullName evidence="6">Flagellar hook-associated protein FlgL</fullName>
    </submittedName>
</protein>
<dbReference type="NCBIfam" id="TIGR02550">
    <property type="entry name" value="flagell_flgL"/>
    <property type="match status" value="1"/>
</dbReference>
<evidence type="ECO:0000256" key="3">
    <source>
        <dbReference type="ARBA" id="ARBA00005709"/>
    </source>
</evidence>
<sequence length="407" mass="42926">MRISTSTIFQTGGGRISDLQSALNRTQQQIAAGRRILTPSDDPIGSARALVITQADAVNDQFAINRKSATNTLSIAESRLGDVSSTLSNVKSLLISAGSGILTDQERTYIANELQGNLDQLFGLANSTDGTEAYLFSGFSSTVAPYTKTQGGAAYNGDQGARAIQVDTSRQIPISDVGEAIFGNIRTSPNQFNVVPNPLNAGTPTFSAAINVPTSANLTGNNYEVVFDNTGLNFTVQNTTTNTTVVPSTAYVSPATVTVDGIDISITTAPGANGAPGPGDKFVIQPGNQNIFETITDAINALKTPASTVQGKADLGWRLQQANSNVDKSLSNVLIARTNFGTSLKELEQLDAGGEGLGLVYKQELSEIQDLDYAKAITELNQNQVVLQAAQQSFIKATSLSLFNFMN</sequence>
<feature type="domain" description="Flagellin N-terminal" evidence="5">
    <location>
        <begin position="15"/>
        <end position="139"/>
    </location>
</feature>
<dbReference type="Pfam" id="PF00669">
    <property type="entry name" value="Flagellin_N"/>
    <property type="match status" value="1"/>
</dbReference>
<evidence type="ECO:0000313" key="6">
    <source>
        <dbReference type="EMBL" id="WMW82345.1"/>
    </source>
</evidence>
<dbReference type="InterPro" id="IPR001492">
    <property type="entry name" value="Flagellin"/>
</dbReference>
<reference evidence="6" key="1">
    <citation type="submission" date="2023-09" db="EMBL/GenBank/DDBJ databases">
        <title>Undibacterium sp. 20NA77.5 isolated from freshwater.</title>
        <authorList>
            <person name="Le V."/>
            <person name="Ko S.-R."/>
            <person name="Ahn C.-Y."/>
            <person name="Oh H.-M."/>
        </authorList>
    </citation>
    <scope>NUCLEOTIDE SEQUENCE</scope>
    <source>
        <strain evidence="6">20NA77.5</strain>
    </source>
</reference>
<dbReference type="InterPro" id="IPR001029">
    <property type="entry name" value="Flagellin_N"/>
</dbReference>
<dbReference type="Gene3D" id="1.20.1330.10">
    <property type="entry name" value="f41 fragment of flagellin, N-terminal domain"/>
    <property type="match status" value="1"/>
</dbReference>
<evidence type="ECO:0000256" key="1">
    <source>
        <dbReference type="ARBA" id="ARBA00004365"/>
    </source>
</evidence>
<accession>A0ABY9RQ31</accession>
<name>A0ABY9RQ31_9BURK</name>
<comment type="similarity">
    <text evidence="3">Belongs to the bacterial flagellin family.</text>
</comment>
<dbReference type="InterPro" id="IPR013384">
    <property type="entry name" value="Flagell_FlgL"/>
</dbReference>
<organism evidence="6 7">
    <name type="scientific">Undibacterium cyanobacteriorum</name>
    <dbReference type="NCBI Taxonomy" id="3073561"/>
    <lineage>
        <taxon>Bacteria</taxon>
        <taxon>Pseudomonadati</taxon>
        <taxon>Pseudomonadota</taxon>
        <taxon>Betaproteobacteria</taxon>
        <taxon>Burkholderiales</taxon>
        <taxon>Oxalobacteraceae</taxon>
        <taxon>Undibacterium</taxon>
    </lineage>
</organism>
<proteinExistence type="inferred from homology"/>
<keyword evidence="6" id="KW-0966">Cell projection</keyword>
<comment type="subcellular location">
    <subcellularLocation>
        <location evidence="1">Bacterial flagellum</location>
    </subcellularLocation>
    <subcellularLocation>
        <location evidence="2">Secreted</location>
    </subcellularLocation>
</comment>
<dbReference type="Proteomes" id="UP001181355">
    <property type="component" value="Chromosome"/>
</dbReference>
<keyword evidence="4" id="KW-0975">Bacterial flagellum</keyword>
<gene>
    <name evidence="6" type="primary">flgL</name>
    <name evidence="6" type="ORF">RF679_08735</name>
</gene>
<keyword evidence="6" id="KW-0969">Cilium</keyword>
<dbReference type="PANTHER" id="PTHR42792:SF1">
    <property type="entry name" value="FLAGELLAR HOOK-ASSOCIATED PROTEIN 3"/>
    <property type="match status" value="1"/>
</dbReference>
<evidence type="ECO:0000259" key="5">
    <source>
        <dbReference type="Pfam" id="PF00669"/>
    </source>
</evidence>
<keyword evidence="6" id="KW-0282">Flagellum</keyword>
<evidence type="ECO:0000256" key="4">
    <source>
        <dbReference type="ARBA" id="ARBA00023143"/>
    </source>
</evidence>
<dbReference type="PANTHER" id="PTHR42792">
    <property type="entry name" value="FLAGELLIN"/>
    <property type="match status" value="1"/>
</dbReference>
<dbReference type="RefSeq" id="WP_309483817.1">
    <property type="nucleotide sequence ID" value="NZ_CP133720.1"/>
</dbReference>
<keyword evidence="7" id="KW-1185">Reference proteome</keyword>
<evidence type="ECO:0000313" key="7">
    <source>
        <dbReference type="Proteomes" id="UP001181355"/>
    </source>
</evidence>